<feature type="region of interest" description="Disordered" evidence="9">
    <location>
        <begin position="215"/>
        <end position="305"/>
    </location>
</feature>
<evidence type="ECO:0000256" key="6">
    <source>
        <dbReference type="ARBA" id="ARBA00022989"/>
    </source>
</evidence>
<dbReference type="SMART" id="SM00089">
    <property type="entry name" value="PKD"/>
    <property type="match status" value="3"/>
</dbReference>
<evidence type="ECO:0000256" key="9">
    <source>
        <dbReference type="SAM" id="MobiDB-lite"/>
    </source>
</evidence>
<dbReference type="Pfam" id="PF23620">
    <property type="entry name" value="KIAA0319"/>
    <property type="match status" value="1"/>
</dbReference>
<feature type="compositionally biased region" description="Polar residues" evidence="9">
    <location>
        <begin position="914"/>
        <end position="927"/>
    </location>
</feature>
<feature type="region of interest" description="Disordered" evidence="9">
    <location>
        <begin position="905"/>
        <end position="927"/>
    </location>
</feature>
<dbReference type="Pfam" id="PF23597">
    <property type="entry name" value="KIAA0319_N"/>
    <property type="match status" value="1"/>
</dbReference>
<dbReference type="FunFam" id="2.60.40.10:FF:000061">
    <property type="entry name" value="Dyslexia-associated protein KIAA0319 homolog"/>
    <property type="match status" value="1"/>
</dbReference>
<reference evidence="14" key="1">
    <citation type="submission" date="2025-08" db="UniProtKB">
        <authorList>
            <consortium name="RefSeq"/>
        </authorList>
    </citation>
    <scope>IDENTIFICATION</scope>
    <source>
        <tissue evidence="14">White muscle</tissue>
    </source>
</reference>
<dbReference type="Proteomes" id="UP000808372">
    <property type="component" value="Chromosome 37"/>
</dbReference>
<dbReference type="RefSeq" id="XP_038833368.1">
    <property type="nucleotide sequence ID" value="XM_038977440.1"/>
</dbReference>
<dbReference type="InterPro" id="IPR022409">
    <property type="entry name" value="PKD/Chitinase_dom"/>
</dbReference>
<evidence type="ECO:0000256" key="7">
    <source>
        <dbReference type="ARBA" id="ARBA00023136"/>
    </source>
</evidence>
<evidence type="ECO:0000256" key="5">
    <source>
        <dbReference type="ARBA" id="ARBA00022737"/>
    </source>
</evidence>
<dbReference type="Pfam" id="PF22352">
    <property type="entry name" value="K319L-like_PKD"/>
    <property type="match status" value="3"/>
</dbReference>
<evidence type="ECO:0000256" key="10">
    <source>
        <dbReference type="SAM" id="Phobius"/>
    </source>
</evidence>
<dbReference type="InterPro" id="IPR011106">
    <property type="entry name" value="MANSC_N"/>
</dbReference>
<evidence type="ECO:0000256" key="3">
    <source>
        <dbReference type="ARBA" id="ARBA00022692"/>
    </source>
</evidence>
<dbReference type="CDD" id="cd00146">
    <property type="entry name" value="PKD"/>
    <property type="match status" value="3"/>
</dbReference>
<dbReference type="InterPro" id="IPR029865">
    <property type="entry name" value="KIAA0319-like"/>
</dbReference>
<keyword evidence="8" id="KW-0325">Glycoprotein</keyword>
<name>A0A8U0PY02_SALNM</name>
<accession>A0A8U0PY02</accession>
<dbReference type="Gene3D" id="2.60.40.10">
    <property type="entry name" value="Immunoglobulins"/>
    <property type="match status" value="3"/>
</dbReference>
<dbReference type="SUPFAM" id="SSF49299">
    <property type="entry name" value="PKD domain"/>
    <property type="match status" value="3"/>
</dbReference>
<dbReference type="PANTHER" id="PTHR46182">
    <property type="entry name" value="FI19480P1"/>
    <property type="match status" value="1"/>
</dbReference>
<evidence type="ECO:0000313" key="13">
    <source>
        <dbReference type="Proteomes" id="UP000808372"/>
    </source>
</evidence>
<evidence type="ECO:0000256" key="8">
    <source>
        <dbReference type="ARBA" id="ARBA00023180"/>
    </source>
</evidence>
<feature type="signal peptide" evidence="11">
    <location>
        <begin position="1"/>
        <end position="32"/>
    </location>
</feature>
<dbReference type="PANTHER" id="PTHR46182:SF1">
    <property type="entry name" value="DYSLEXIA-ASSOCIATED PROTEIN KIAA0319"/>
    <property type="match status" value="1"/>
</dbReference>
<keyword evidence="3 10" id="KW-0812">Transmembrane</keyword>
<dbReference type="GO" id="GO:0001764">
    <property type="term" value="P:neuron migration"/>
    <property type="evidence" value="ECO:0007669"/>
    <property type="project" value="TreeGrafter"/>
</dbReference>
<dbReference type="InterPro" id="IPR013980">
    <property type="entry name" value="MANSC_dom"/>
</dbReference>
<keyword evidence="7 10" id="KW-0472">Membrane</keyword>
<sequence>MEGLDQSVRCIMQTGAHLLLCLILHYMEAAEASQCWQGATYSEAVVSPALRSSNILRVPDVSSLAQCSGACCDVPGCNLAWLFEHRCYILSCQQRENCQPRERPGADSYMAFLQRGPPHSLLLQSLVRGEPYPSRWRPRPSGDVEALKDLALLDGPQTDFGDPGGMDLEYPESELGHEDNGGDLPDWPAALEGRDGFNLSESEGRLEGLRFATEGAEGSLPSPSTGATVNQGEPPGDPTSGDTPENKKDSELQNTSLASSGPTFTPKPQNDSVHSSQPSQIRTSHPTKAPSHLSSTVPLTTSTQTELTLPRDTVELVASVGPEPQTAARRNHTPKAVTLPVTQVVSLPASSTIINGSQSSDDGVIISHHWEQVGGPSIELGAFSDTQILNLSNLAPGEYTFRLTITDSAGLSDSTTATVKVIQPVENDRLLYPSHDTLTPTSSPGLAATLAHRQGDPTAATSSVTTAATQMTENKSTPIAEVKESNGAPVAVVGPNRQLTLPVTSVTLDGSSSTDDHAITSYHWDTIRGPPGSRTEGVDKPVAIVTDLRAGRYSFSLTVSDQEGLTDSAFLTVRVQEARSLPPVAHASGSHTLTLPNNSLVLRGSVTDGDPAEVHFLWVRDSQSPAAGDVLYGSEQQAFLCLANLVEGTYLFQLHVTDTQGRSSTATATVEVRPDPGGREEVEVEMLVALAQVSVSQKDTVLRQLAALLHVLDNDIHLRGLWGHSDLSTVLRFSVQGPERPVPGPKLASVLRGQLLREKTDYLLFRVLRVDTVMCLLRCSGRGTCDPITKECVCDPFWTENVIRRFFGDGESNCEWRVLYFILSFFMVIVFIVTVTWACVYCCKRRSRTKVRKKTKYTILDNMDEQEKMELRPKYNIKHRSTEHNSSLMMSESELDSDQDTIFSRDRPVRSRNRTNAQAARNGNTFG</sequence>
<keyword evidence="6 10" id="KW-1133">Transmembrane helix</keyword>
<evidence type="ECO:0000256" key="4">
    <source>
        <dbReference type="ARBA" id="ARBA00022729"/>
    </source>
</evidence>
<dbReference type="InterPro" id="IPR056502">
    <property type="entry name" value="KIAA0319-like_C"/>
</dbReference>
<keyword evidence="13" id="KW-1185">Reference proteome</keyword>
<feature type="compositionally biased region" description="Polar residues" evidence="9">
    <location>
        <begin position="221"/>
        <end position="231"/>
    </location>
</feature>
<feature type="compositionally biased region" description="Polar residues" evidence="9">
    <location>
        <begin position="252"/>
        <end position="305"/>
    </location>
</feature>
<dbReference type="InterPro" id="IPR013783">
    <property type="entry name" value="Ig-like_fold"/>
</dbReference>
<keyword evidence="5" id="KW-0677">Repeat</keyword>
<proteinExistence type="predicted"/>
<dbReference type="InterPro" id="IPR035986">
    <property type="entry name" value="PKD_dom_sf"/>
</dbReference>
<dbReference type="GO" id="GO:0031410">
    <property type="term" value="C:cytoplasmic vesicle"/>
    <property type="evidence" value="ECO:0007669"/>
    <property type="project" value="TreeGrafter"/>
</dbReference>
<comment type="subcellular location">
    <subcellularLocation>
        <location evidence="1">Cell membrane</location>
    </subcellularLocation>
</comment>
<dbReference type="GeneID" id="120031639"/>
<feature type="region of interest" description="Disordered" evidence="9">
    <location>
        <begin position="154"/>
        <end position="196"/>
    </location>
</feature>
<keyword evidence="2" id="KW-1003">Cell membrane</keyword>
<evidence type="ECO:0000259" key="12">
    <source>
        <dbReference type="PROSITE" id="PS50986"/>
    </source>
</evidence>
<evidence type="ECO:0000256" key="2">
    <source>
        <dbReference type="ARBA" id="ARBA00022475"/>
    </source>
</evidence>
<feature type="chain" id="PRO_5035881068" evidence="11">
    <location>
        <begin position="33"/>
        <end position="927"/>
    </location>
</feature>
<dbReference type="AlphaFoldDB" id="A0A8U0PY02"/>
<organism evidence="13 14">
    <name type="scientific">Salvelinus namaycush</name>
    <name type="common">Lake trout</name>
    <name type="synonym">Salmo namaycush</name>
    <dbReference type="NCBI Taxonomy" id="8040"/>
    <lineage>
        <taxon>Eukaryota</taxon>
        <taxon>Metazoa</taxon>
        <taxon>Chordata</taxon>
        <taxon>Craniata</taxon>
        <taxon>Vertebrata</taxon>
        <taxon>Euteleostomi</taxon>
        <taxon>Actinopterygii</taxon>
        <taxon>Neopterygii</taxon>
        <taxon>Teleostei</taxon>
        <taxon>Protacanthopterygii</taxon>
        <taxon>Salmoniformes</taxon>
        <taxon>Salmonidae</taxon>
        <taxon>Salmoninae</taxon>
        <taxon>Salvelinus</taxon>
    </lineage>
</organism>
<keyword evidence="4 11" id="KW-0732">Signal</keyword>
<dbReference type="GO" id="GO:0005886">
    <property type="term" value="C:plasma membrane"/>
    <property type="evidence" value="ECO:0007669"/>
    <property type="project" value="UniProtKB-SubCell"/>
</dbReference>
<gene>
    <name evidence="14" type="primary">LOC120031639</name>
</gene>
<evidence type="ECO:0000256" key="1">
    <source>
        <dbReference type="ARBA" id="ARBA00004236"/>
    </source>
</evidence>
<evidence type="ECO:0000256" key="11">
    <source>
        <dbReference type="SAM" id="SignalP"/>
    </source>
</evidence>
<dbReference type="SMART" id="SM00765">
    <property type="entry name" value="MANEC"/>
    <property type="match status" value="1"/>
</dbReference>
<feature type="domain" description="MANSC" evidence="12">
    <location>
        <begin position="23"/>
        <end position="109"/>
    </location>
</feature>
<dbReference type="PROSITE" id="PS50986">
    <property type="entry name" value="MANSC"/>
    <property type="match status" value="1"/>
</dbReference>
<feature type="transmembrane region" description="Helical" evidence="10">
    <location>
        <begin position="818"/>
        <end position="843"/>
    </location>
</feature>
<evidence type="ECO:0000313" key="14">
    <source>
        <dbReference type="RefSeq" id="XP_038833368.1"/>
    </source>
</evidence>
<dbReference type="KEGG" id="snh:120031639"/>
<protein>
    <submittedName>
        <fullName evidence="14">Dyslexia-associated protein KIAA0319-like</fullName>
    </submittedName>
</protein>